<keyword evidence="4" id="KW-1185">Reference proteome</keyword>
<feature type="domain" description="Transglycosylase SLT" evidence="2">
    <location>
        <begin position="71"/>
        <end position="197"/>
    </location>
</feature>
<comment type="caution">
    <text evidence="3">The sequence shown here is derived from an EMBL/GenBank/DDBJ whole genome shotgun (WGS) entry which is preliminary data.</text>
</comment>
<proteinExistence type="predicted"/>
<reference evidence="3 4" key="1">
    <citation type="journal article" date="2015" name="Stand. Genomic Sci.">
        <title>Genomic Encyclopedia of Bacterial and Archaeal Type Strains, Phase III: the genomes of soil and plant-associated and newly described type strains.</title>
        <authorList>
            <person name="Whitman W.B."/>
            <person name="Woyke T."/>
            <person name="Klenk H.P."/>
            <person name="Zhou Y."/>
            <person name="Lilburn T.G."/>
            <person name="Beck B.J."/>
            <person name="De Vos P."/>
            <person name="Vandamme P."/>
            <person name="Eisen J.A."/>
            <person name="Garrity G."/>
            <person name="Hugenholtz P."/>
            <person name="Kyrpides N.C."/>
        </authorList>
    </citation>
    <scope>NUCLEOTIDE SEQUENCE [LARGE SCALE GENOMIC DNA]</scope>
    <source>
        <strain evidence="3 4">VKM Ac-2541</strain>
    </source>
</reference>
<sequence>MGKRWWWVAVGIVAVGAWAASRDGDTPKAVDAPSQAPKASVTPQRTASTTPPAKKDWWVDYDPAQFAPQVRASARRAGISPTLLMAILYNESYKPHDPDLERSWAQIDSDPAFGIANMHRAAFDDVKRGRKFAVRKWEELPDHPELAIEAAAWHLHDLARQLPAKRSSRYSKDELLALGYNTGAGNMRKFARGVKAGSQAQSYLARLHDNWEKSAQAVN</sequence>
<organism evidence="3 4">
    <name type="scientific">Kribbella antiqua</name>
    <dbReference type="NCBI Taxonomy" id="2512217"/>
    <lineage>
        <taxon>Bacteria</taxon>
        <taxon>Bacillati</taxon>
        <taxon>Actinomycetota</taxon>
        <taxon>Actinomycetes</taxon>
        <taxon>Propionibacteriales</taxon>
        <taxon>Kribbellaceae</taxon>
        <taxon>Kribbella</taxon>
    </lineage>
</organism>
<dbReference type="Proteomes" id="UP000295573">
    <property type="component" value="Unassembled WGS sequence"/>
</dbReference>
<feature type="compositionally biased region" description="Polar residues" evidence="1">
    <location>
        <begin position="41"/>
        <end position="51"/>
    </location>
</feature>
<gene>
    <name evidence="3" type="ORF">EV646_101244</name>
</gene>
<evidence type="ECO:0000259" key="2">
    <source>
        <dbReference type="Pfam" id="PF01464"/>
    </source>
</evidence>
<dbReference type="OrthoDB" id="4498040at2"/>
<accession>A0A4R2IZ67</accession>
<dbReference type="RefSeq" id="WP_132142993.1">
    <property type="nucleotide sequence ID" value="NZ_SLWR01000001.1"/>
</dbReference>
<feature type="region of interest" description="Disordered" evidence="1">
    <location>
        <begin position="23"/>
        <end position="54"/>
    </location>
</feature>
<dbReference type="Gene3D" id="1.10.530.10">
    <property type="match status" value="1"/>
</dbReference>
<evidence type="ECO:0000313" key="4">
    <source>
        <dbReference type="Proteomes" id="UP000295573"/>
    </source>
</evidence>
<evidence type="ECO:0000256" key="1">
    <source>
        <dbReference type="SAM" id="MobiDB-lite"/>
    </source>
</evidence>
<name>A0A4R2IZ67_9ACTN</name>
<dbReference type="SUPFAM" id="SSF53955">
    <property type="entry name" value="Lysozyme-like"/>
    <property type="match status" value="1"/>
</dbReference>
<dbReference type="Pfam" id="PF01464">
    <property type="entry name" value="SLT"/>
    <property type="match status" value="1"/>
</dbReference>
<dbReference type="AlphaFoldDB" id="A0A4R2IZ67"/>
<evidence type="ECO:0000313" key="3">
    <source>
        <dbReference type="EMBL" id="TCO51261.1"/>
    </source>
</evidence>
<dbReference type="InterPro" id="IPR023346">
    <property type="entry name" value="Lysozyme-like_dom_sf"/>
</dbReference>
<protein>
    <submittedName>
        <fullName evidence="3">Transglycosylase-like protein with SLT domain</fullName>
    </submittedName>
</protein>
<dbReference type="EMBL" id="SLWR01000001">
    <property type="protein sequence ID" value="TCO51261.1"/>
    <property type="molecule type" value="Genomic_DNA"/>
</dbReference>
<dbReference type="InterPro" id="IPR008258">
    <property type="entry name" value="Transglycosylase_SLT_dom_1"/>
</dbReference>